<dbReference type="Proteomes" id="UP000575469">
    <property type="component" value="Unassembled WGS sequence"/>
</dbReference>
<dbReference type="AlphaFoldDB" id="A0A848P7L2"/>
<keyword evidence="2" id="KW-0472">Membrane</keyword>
<feature type="compositionally biased region" description="Pro residues" evidence="1">
    <location>
        <begin position="675"/>
        <end position="684"/>
    </location>
</feature>
<keyword evidence="2" id="KW-1133">Transmembrane helix</keyword>
<comment type="caution">
    <text evidence="5">The sequence shown here is derived from an EMBL/GenBank/DDBJ whole genome shotgun (WGS) entry which is preliminary data.</text>
</comment>
<evidence type="ECO:0000313" key="5">
    <source>
        <dbReference type="EMBL" id="NMV40606.1"/>
    </source>
</evidence>
<feature type="transmembrane region" description="Helical" evidence="2">
    <location>
        <begin position="369"/>
        <end position="392"/>
    </location>
</feature>
<dbReference type="GO" id="GO:0016740">
    <property type="term" value="F:transferase activity"/>
    <property type="evidence" value="ECO:0007669"/>
    <property type="project" value="UniProtKB-KW"/>
</dbReference>
<sequence>MSDVPWEIYLALLNTLTVATTLVILISTADDFFLDAFYWMRELWLWPQRGRMPVTISARALRDREEQWLAIMVPAWKEYDVIAKMVENTLATMEYTHFIIFAGAYRNDAETTTEVERMVRRYPGRVVRAAVTHDGPTCKADCLNTIIQTIIRHEAGHGIRFAGVIMHDCEDVIHPLELKYFNYFIGDQDLVQLPVLSLERKWYEWVAGTYMDDFSETHQKDLVARQALTGTVPGAGVALCYSRRAIEAVMKVRGDSPFNTSTLTEDYDFSFRLHDLGMREAFVHFPICETTEPAEDAEGKTRTRWRFGKRRGVRPQLLATREYFPSTFRTAYRQRARWVLGIAFQGWLQMGWKGNLITRYMFFRDRKGVVTALFSILAYVLSLNYLVIGALLAKGWVAIPDGSFVVGSMWMQDLLAINATLLFNRLAQRVYFVGRLNGPLQGVLCLPRLVVNNFINFFSVCRAWKIFLIYCLTGKPIAWDKTQHTYLSNDALGRTRSMLGETLLKWEALTQAQLDAALTLQQETGRRLGTILVQQGLVTPDTLADALAEQVDLPRVSLTNVVLGALADCLPRDLAVRHHVVPFSIGEDGSLNIAVSELPNGEVLDELARAAGRKVACFMACDHEMSAELALMADPNRRATVVFGPAAYSATLAVESMTGAGPVVAAGTASATEAPPIPPIPPAPVLHDLAPGPEVHPNPSIAGGVA</sequence>
<name>A0A848P7L2_9RALS</name>
<reference evidence="5 6" key="1">
    <citation type="submission" date="2020-04" db="EMBL/GenBank/DDBJ databases">
        <title>Ralstonia insidiosa genome sequencing and assembly.</title>
        <authorList>
            <person name="Martins R.C.R."/>
            <person name="Perdigao-Neto L.V."/>
            <person name="Levin A.S.S."/>
            <person name="Costa S.F."/>
        </authorList>
    </citation>
    <scope>NUCLEOTIDE SEQUENCE [LARGE SCALE GENOMIC DNA]</scope>
    <source>
        <strain evidence="5 6">5047</strain>
    </source>
</reference>
<evidence type="ECO:0000256" key="1">
    <source>
        <dbReference type="SAM" id="MobiDB-lite"/>
    </source>
</evidence>
<dbReference type="EMBL" id="JABBZM010000023">
    <property type="protein sequence ID" value="NMV40606.1"/>
    <property type="molecule type" value="Genomic_DNA"/>
</dbReference>
<dbReference type="Gene3D" id="3.30.300.160">
    <property type="entry name" value="Type II secretion system, protein E, N-terminal domain"/>
    <property type="match status" value="1"/>
</dbReference>
<organism evidence="5 6">
    <name type="scientific">Ralstonia insidiosa</name>
    <dbReference type="NCBI Taxonomy" id="190721"/>
    <lineage>
        <taxon>Bacteria</taxon>
        <taxon>Pseudomonadati</taxon>
        <taxon>Pseudomonadota</taxon>
        <taxon>Betaproteobacteria</taxon>
        <taxon>Burkholderiales</taxon>
        <taxon>Burkholderiaceae</taxon>
        <taxon>Ralstonia</taxon>
    </lineage>
</organism>
<dbReference type="NCBIfam" id="NF012033">
    <property type="entry name" value="PRK15489.1"/>
    <property type="match status" value="1"/>
</dbReference>
<feature type="transmembrane region" description="Helical" evidence="2">
    <location>
        <begin position="6"/>
        <end position="26"/>
    </location>
</feature>
<feature type="domain" description="Type II secretion system protein GspE N-terminal" evidence="3">
    <location>
        <begin position="552"/>
        <end position="630"/>
    </location>
</feature>
<feature type="domain" description="Glycosyltransferase 2-like" evidence="4">
    <location>
        <begin position="164"/>
        <end position="390"/>
    </location>
</feature>
<dbReference type="Pfam" id="PF13632">
    <property type="entry name" value="Glyco_trans_2_3"/>
    <property type="match status" value="1"/>
</dbReference>
<dbReference type="Gene3D" id="3.90.550.10">
    <property type="entry name" value="Spore Coat Polysaccharide Biosynthesis Protein SpsA, Chain A"/>
    <property type="match status" value="1"/>
</dbReference>
<keyword evidence="2" id="KW-0812">Transmembrane</keyword>
<protein>
    <submittedName>
        <fullName evidence="5">Glycosyl transferase family protein</fullName>
    </submittedName>
</protein>
<dbReference type="NCBIfam" id="NF011305">
    <property type="entry name" value="PRK14716.1-3"/>
    <property type="match status" value="1"/>
</dbReference>
<feature type="region of interest" description="Disordered" evidence="1">
    <location>
        <begin position="675"/>
        <end position="706"/>
    </location>
</feature>
<dbReference type="InterPro" id="IPR001173">
    <property type="entry name" value="Glyco_trans_2-like"/>
</dbReference>
<dbReference type="InterPro" id="IPR029044">
    <property type="entry name" value="Nucleotide-diphossugar_trans"/>
</dbReference>
<evidence type="ECO:0000259" key="4">
    <source>
        <dbReference type="Pfam" id="PF13632"/>
    </source>
</evidence>
<proteinExistence type="predicted"/>
<evidence type="ECO:0000313" key="6">
    <source>
        <dbReference type="Proteomes" id="UP000575469"/>
    </source>
</evidence>
<dbReference type="Pfam" id="PF05157">
    <property type="entry name" value="MshEN"/>
    <property type="match status" value="1"/>
</dbReference>
<dbReference type="SUPFAM" id="SSF53448">
    <property type="entry name" value="Nucleotide-diphospho-sugar transferases"/>
    <property type="match status" value="1"/>
</dbReference>
<evidence type="ECO:0000259" key="3">
    <source>
        <dbReference type="Pfam" id="PF05157"/>
    </source>
</evidence>
<evidence type="ECO:0000256" key="2">
    <source>
        <dbReference type="SAM" id="Phobius"/>
    </source>
</evidence>
<dbReference type="InterPro" id="IPR007831">
    <property type="entry name" value="T2SS_GspE_N"/>
</dbReference>
<gene>
    <name evidence="5" type="ORF">HGR00_22090</name>
</gene>
<dbReference type="InterPro" id="IPR037257">
    <property type="entry name" value="T2SS_E_N_sf"/>
</dbReference>
<accession>A0A848P7L2</accession>
<dbReference type="RefSeq" id="WP_169341217.1">
    <property type="nucleotide sequence ID" value="NZ_JABBZM010000023.1"/>
</dbReference>
<dbReference type="SUPFAM" id="SSF160246">
    <property type="entry name" value="EspE N-terminal domain-like"/>
    <property type="match status" value="1"/>
</dbReference>
<keyword evidence="5" id="KW-0808">Transferase</keyword>